<dbReference type="Pfam" id="PF04181">
    <property type="entry name" value="RPAP2_Rtr1"/>
    <property type="match status" value="1"/>
</dbReference>
<evidence type="ECO:0000256" key="10">
    <source>
        <dbReference type="ARBA" id="ARBA00048336"/>
    </source>
</evidence>
<feature type="domain" description="RTR1-type" evidence="14">
    <location>
        <begin position="52"/>
        <end position="136"/>
    </location>
</feature>
<evidence type="ECO:0000256" key="11">
    <source>
        <dbReference type="PROSITE-ProRule" id="PRU00812"/>
    </source>
</evidence>
<dbReference type="EC" id="3.1.3.16" evidence="12"/>
<sequence>MLPKNVKINEEGLQKRLAQERERIRLEEQRRRSIYTAICDLCDPVTEEVLMENLKVLDVASWNEVVEERFLGRICGLPTCSNSIAVDFSKKFVIDKKRKMVFGTDSELNKYCSDNCLGISRGIQSQLWLEPLWATGEREPKQFTIPTNSAEFLSDMKAKASSFQSAPQIVKRLNDLRILDRVESSSDSEVENKEEDERDEREFLPG</sequence>
<feature type="region of interest" description="Disordered" evidence="13">
    <location>
        <begin position="183"/>
        <end position="206"/>
    </location>
</feature>
<dbReference type="InterPro" id="IPR007308">
    <property type="entry name" value="Rtr1/RPAP2_dom"/>
</dbReference>
<dbReference type="GO" id="GO:0043175">
    <property type="term" value="F:RNA polymerase core enzyme binding"/>
    <property type="evidence" value="ECO:0007669"/>
    <property type="project" value="UniProtKB-UniRule"/>
</dbReference>
<comment type="similarity">
    <text evidence="2 11 12">Belongs to the RPAP2 family.</text>
</comment>
<comment type="catalytic activity">
    <reaction evidence="9 12">
        <text>O-phospho-L-seryl-[protein] + H2O = L-seryl-[protein] + phosphate</text>
        <dbReference type="Rhea" id="RHEA:20629"/>
        <dbReference type="Rhea" id="RHEA-COMP:9863"/>
        <dbReference type="Rhea" id="RHEA-COMP:11604"/>
        <dbReference type="ChEBI" id="CHEBI:15377"/>
        <dbReference type="ChEBI" id="CHEBI:29999"/>
        <dbReference type="ChEBI" id="CHEBI:43474"/>
        <dbReference type="ChEBI" id="CHEBI:83421"/>
        <dbReference type="EC" id="3.1.3.16"/>
    </reaction>
</comment>
<keyword evidence="7 12" id="KW-0904">Protein phosphatase</keyword>
<accession>A0A915EQP5</accession>
<dbReference type="GO" id="GO:0008420">
    <property type="term" value="F:RNA polymerase II CTD heptapeptide repeat phosphatase activity"/>
    <property type="evidence" value="ECO:0007669"/>
    <property type="project" value="UniProtKB-UniRule"/>
</dbReference>
<evidence type="ECO:0000256" key="4">
    <source>
        <dbReference type="ARBA" id="ARBA00022771"/>
    </source>
</evidence>
<evidence type="ECO:0000256" key="3">
    <source>
        <dbReference type="ARBA" id="ARBA00022723"/>
    </source>
</evidence>
<evidence type="ECO:0000256" key="9">
    <source>
        <dbReference type="ARBA" id="ARBA00047761"/>
    </source>
</evidence>
<dbReference type="PROSITE" id="PS51479">
    <property type="entry name" value="ZF_RTR1"/>
    <property type="match status" value="1"/>
</dbReference>
<evidence type="ECO:0000256" key="2">
    <source>
        <dbReference type="ARBA" id="ARBA00005676"/>
    </source>
</evidence>
<evidence type="ECO:0000256" key="8">
    <source>
        <dbReference type="ARBA" id="ARBA00023242"/>
    </source>
</evidence>
<evidence type="ECO:0000259" key="14">
    <source>
        <dbReference type="PROSITE" id="PS51479"/>
    </source>
</evidence>
<evidence type="ECO:0000256" key="1">
    <source>
        <dbReference type="ARBA" id="ARBA00004123"/>
    </source>
</evidence>
<keyword evidence="8 12" id="KW-0539">Nucleus</keyword>
<keyword evidence="4 12" id="KW-0863">Zinc-finger</keyword>
<dbReference type="AlphaFoldDB" id="A0A915EQP5"/>
<feature type="compositionally biased region" description="Acidic residues" evidence="13">
    <location>
        <begin position="186"/>
        <end position="199"/>
    </location>
</feature>
<keyword evidence="3 12" id="KW-0479">Metal-binding</keyword>
<keyword evidence="5 12" id="KW-0378">Hydrolase</keyword>
<comment type="function">
    <text evidence="12">Putative RNA polymerase II subunit B1 C-terminal domain (CTD) phosphatase involved in RNA polymerase II transcription regulation.</text>
</comment>
<reference evidence="16" key="1">
    <citation type="submission" date="2022-11" db="UniProtKB">
        <authorList>
            <consortium name="WormBaseParasite"/>
        </authorList>
    </citation>
    <scope>IDENTIFICATION</scope>
</reference>
<dbReference type="GO" id="GO:0005737">
    <property type="term" value="C:cytoplasm"/>
    <property type="evidence" value="ECO:0007669"/>
    <property type="project" value="TreeGrafter"/>
</dbReference>
<evidence type="ECO:0000256" key="12">
    <source>
        <dbReference type="RuleBase" id="RU367080"/>
    </source>
</evidence>
<dbReference type="GO" id="GO:0005634">
    <property type="term" value="C:nucleus"/>
    <property type="evidence" value="ECO:0007669"/>
    <property type="project" value="UniProtKB-SubCell"/>
</dbReference>
<evidence type="ECO:0000256" key="6">
    <source>
        <dbReference type="ARBA" id="ARBA00022833"/>
    </source>
</evidence>
<organism evidence="15 16">
    <name type="scientific">Ditylenchus dipsaci</name>
    <dbReference type="NCBI Taxonomy" id="166011"/>
    <lineage>
        <taxon>Eukaryota</taxon>
        <taxon>Metazoa</taxon>
        <taxon>Ecdysozoa</taxon>
        <taxon>Nematoda</taxon>
        <taxon>Chromadorea</taxon>
        <taxon>Rhabditida</taxon>
        <taxon>Tylenchina</taxon>
        <taxon>Tylenchomorpha</taxon>
        <taxon>Sphaerularioidea</taxon>
        <taxon>Anguinidae</taxon>
        <taxon>Anguininae</taxon>
        <taxon>Ditylenchus</taxon>
    </lineage>
</organism>
<protein>
    <recommendedName>
        <fullName evidence="12">RNA polymerase II subunit B1 CTD phosphatase RPAP2 homolog</fullName>
        <ecNumber evidence="12">3.1.3.16</ecNumber>
    </recommendedName>
</protein>
<keyword evidence="15" id="KW-1185">Reference proteome</keyword>
<evidence type="ECO:0000256" key="7">
    <source>
        <dbReference type="ARBA" id="ARBA00022912"/>
    </source>
</evidence>
<evidence type="ECO:0000256" key="5">
    <source>
        <dbReference type="ARBA" id="ARBA00022801"/>
    </source>
</evidence>
<dbReference type="InterPro" id="IPR039693">
    <property type="entry name" value="Rtr1/RPAP2"/>
</dbReference>
<proteinExistence type="inferred from homology"/>
<dbReference type="InterPro" id="IPR038534">
    <property type="entry name" value="Rtr1/RPAP2_sf"/>
</dbReference>
<dbReference type="PANTHER" id="PTHR14732:SF0">
    <property type="entry name" value="RNA POLYMERASE II SUBUNIT B1 CTD PHOSPHATASE RPAP2-RELATED"/>
    <property type="match status" value="1"/>
</dbReference>
<comment type="catalytic activity">
    <reaction evidence="10 12">
        <text>O-phospho-L-threonyl-[protein] + H2O = L-threonyl-[protein] + phosphate</text>
        <dbReference type="Rhea" id="RHEA:47004"/>
        <dbReference type="Rhea" id="RHEA-COMP:11060"/>
        <dbReference type="Rhea" id="RHEA-COMP:11605"/>
        <dbReference type="ChEBI" id="CHEBI:15377"/>
        <dbReference type="ChEBI" id="CHEBI:30013"/>
        <dbReference type="ChEBI" id="CHEBI:43474"/>
        <dbReference type="ChEBI" id="CHEBI:61977"/>
        <dbReference type="EC" id="3.1.3.16"/>
    </reaction>
</comment>
<keyword evidence="6 12" id="KW-0862">Zinc</keyword>
<name>A0A915EQP5_9BILA</name>
<comment type="subcellular location">
    <subcellularLocation>
        <location evidence="1 12">Nucleus</location>
    </subcellularLocation>
</comment>
<evidence type="ECO:0000256" key="13">
    <source>
        <dbReference type="SAM" id="MobiDB-lite"/>
    </source>
</evidence>
<dbReference type="WBParaSite" id="jg8344">
    <property type="protein sequence ID" value="jg8344"/>
    <property type="gene ID" value="jg8344"/>
</dbReference>
<evidence type="ECO:0000313" key="15">
    <source>
        <dbReference type="Proteomes" id="UP000887574"/>
    </source>
</evidence>
<dbReference type="Proteomes" id="UP000887574">
    <property type="component" value="Unplaced"/>
</dbReference>
<evidence type="ECO:0000313" key="16">
    <source>
        <dbReference type="WBParaSite" id="jg8344"/>
    </source>
</evidence>
<dbReference type="GO" id="GO:0008270">
    <property type="term" value="F:zinc ion binding"/>
    <property type="evidence" value="ECO:0007669"/>
    <property type="project" value="UniProtKB-KW"/>
</dbReference>
<dbReference type="Gene3D" id="1.25.40.820">
    <property type="match status" value="1"/>
</dbReference>
<dbReference type="PANTHER" id="PTHR14732">
    <property type="entry name" value="RNA POLYMERASE II SUBUNIT B1 CTD PHOSPHATASE RPAP2-RELATED"/>
    <property type="match status" value="1"/>
</dbReference>